<evidence type="ECO:0000313" key="3">
    <source>
        <dbReference type="Proteomes" id="UP000051952"/>
    </source>
</evidence>
<accession>A0A0S4JGH8</accession>
<feature type="non-terminal residue" evidence="2">
    <location>
        <position position="469"/>
    </location>
</feature>
<reference evidence="3" key="1">
    <citation type="submission" date="2015-09" db="EMBL/GenBank/DDBJ databases">
        <authorList>
            <consortium name="Pathogen Informatics"/>
        </authorList>
    </citation>
    <scope>NUCLEOTIDE SEQUENCE [LARGE SCALE GENOMIC DNA]</scope>
    <source>
        <strain evidence="3">Lake Konstanz</strain>
    </source>
</reference>
<dbReference type="Proteomes" id="UP000051952">
    <property type="component" value="Unassembled WGS sequence"/>
</dbReference>
<evidence type="ECO:0000256" key="1">
    <source>
        <dbReference type="SAM" id="SignalP"/>
    </source>
</evidence>
<protein>
    <recommendedName>
        <fullName evidence="4">Membrane-associated protein</fullName>
    </recommendedName>
</protein>
<evidence type="ECO:0008006" key="4">
    <source>
        <dbReference type="Google" id="ProtNLM"/>
    </source>
</evidence>
<keyword evidence="3" id="KW-1185">Reference proteome</keyword>
<organism evidence="2 3">
    <name type="scientific">Bodo saltans</name>
    <name type="common">Flagellated protozoan</name>
    <dbReference type="NCBI Taxonomy" id="75058"/>
    <lineage>
        <taxon>Eukaryota</taxon>
        <taxon>Discoba</taxon>
        <taxon>Euglenozoa</taxon>
        <taxon>Kinetoplastea</taxon>
        <taxon>Metakinetoplastina</taxon>
        <taxon>Eubodonida</taxon>
        <taxon>Bodonidae</taxon>
        <taxon>Bodo</taxon>
    </lineage>
</organism>
<feature type="chain" id="PRO_5006622297" description="Membrane-associated protein" evidence="1">
    <location>
        <begin position="26"/>
        <end position="469"/>
    </location>
</feature>
<dbReference type="AlphaFoldDB" id="A0A0S4JGH8"/>
<gene>
    <name evidence="2" type="ORF">BSAL_19395</name>
</gene>
<dbReference type="VEuPathDB" id="TriTrypDB:BSAL_19395"/>
<proteinExistence type="predicted"/>
<keyword evidence="1" id="KW-0732">Signal</keyword>
<sequence length="469" mass="49619">MMLFFLRRLLHFVAAFCFCCWCGYASTPELAPRCAGYCDVGDSAYTSSLCANIVPTGEYCYQGFTRVEGVGGVGGVCVASYSCSTSSSIPVQYGVVVGGLCYIGATTPRIPDPNNINVTICPSMSYEADGDCYMNPGYSACPRGQSTGSGCQAPFPMMLCLPGYTNFSGVCVKTYEPRVVYQARCQSNTNETGGCQWCAATSICVPNSTTCPTSCANAPADLCTLPPSTCKWCSITSSIGVCQNKTGDCWPSCLAASNDPVASWICSNSSSCRWCGMLGYCSNNDTLCIESCAAIAPISPATCKVASIRAKCRWCDGIQYCVDNGAAAELQCASSCSQLAWQGNLCVGALTCHWCGPQHGRCKPLKSTGYVSWRREVECDTSSYSASWTELPKSSSLSGAFSQTMTLSSTNTSTVTLSVDVSRSTTTTSTEAATLTLSLDQNSASICLSASRRTLRSSRSVTLPTFSLI</sequence>
<dbReference type="EMBL" id="CYKH01001705">
    <property type="protein sequence ID" value="CUG89122.1"/>
    <property type="molecule type" value="Genomic_DNA"/>
</dbReference>
<evidence type="ECO:0000313" key="2">
    <source>
        <dbReference type="EMBL" id="CUG89122.1"/>
    </source>
</evidence>
<feature type="signal peptide" evidence="1">
    <location>
        <begin position="1"/>
        <end position="25"/>
    </location>
</feature>
<name>A0A0S4JGH8_BODSA</name>